<sequence>MTDTPADQQAASPAKSLYRFRSTDALIGMRAELENLEIFFSSPEQLNDPLEGFKDFVWDGDAIVWKNHIRHYLLCLMHTLMTTMVMGGEYQAISEHDFTLHTEEDMPTPQMREMYGDICGAFFADERAAAYPGLIAARGPIRRDEVLHYFRTLHGRAVTTILQTFVKRRLGPESLVTGPMAAFGETQLLDDKYFALLAQVEVEAGKPGARDALFAASTNTFEQMQLIRLCDDTVPQNGWTSILTDFPPVYIDRLDQLLYPDWYTACFTDNYSHTAMWGNYADSHRGICLEFGVTADKSGKYRLPLYGQVGIGGNKDGTRPIFGWTDLQFDPVIYGESAIEVDFFRSLGRLGRQALVSSWFANESGQRSICADEVLGENEEWRQAYWRRYHDAAIRKLRDWAHEGEHRLVLSAGLSGSKETAARKLKFKPESLTGIIFGIRTTPSDKAKVIRIVQEKWAAGNQTCPDFYQAHYAPESGKIERSKYGLLSGAALSRSSSSRS</sequence>
<evidence type="ECO:0000313" key="1">
    <source>
        <dbReference type="EMBL" id="MDQ0465581.1"/>
    </source>
</evidence>
<dbReference type="Proteomes" id="UP001228905">
    <property type="component" value="Unassembled WGS sequence"/>
</dbReference>
<evidence type="ECO:0000313" key="2">
    <source>
        <dbReference type="Proteomes" id="UP001228905"/>
    </source>
</evidence>
<protein>
    <recommendedName>
        <fullName evidence="3">DUF2971 domain-containing protein</fullName>
    </recommendedName>
</protein>
<reference evidence="1 2" key="1">
    <citation type="submission" date="2023-07" db="EMBL/GenBank/DDBJ databases">
        <title>Genomic Encyclopedia of Type Strains, Phase IV (KMG-IV): sequencing the most valuable type-strain genomes for metagenomic binning, comparative biology and taxonomic classification.</title>
        <authorList>
            <person name="Goeker M."/>
        </authorList>
    </citation>
    <scope>NUCLEOTIDE SEQUENCE [LARGE SCALE GENOMIC DNA]</scope>
    <source>
        <strain evidence="1 2">DSM 18695</strain>
    </source>
</reference>
<proteinExistence type="predicted"/>
<organism evidence="1 2">
    <name type="scientific">Caulobacter ginsengisoli</name>
    <dbReference type="NCBI Taxonomy" id="400775"/>
    <lineage>
        <taxon>Bacteria</taxon>
        <taxon>Pseudomonadati</taxon>
        <taxon>Pseudomonadota</taxon>
        <taxon>Alphaproteobacteria</taxon>
        <taxon>Caulobacterales</taxon>
        <taxon>Caulobacteraceae</taxon>
        <taxon>Caulobacter</taxon>
    </lineage>
</organism>
<evidence type="ECO:0008006" key="3">
    <source>
        <dbReference type="Google" id="ProtNLM"/>
    </source>
</evidence>
<name>A0ABU0IU98_9CAUL</name>
<comment type="caution">
    <text evidence="1">The sequence shown here is derived from an EMBL/GenBank/DDBJ whole genome shotgun (WGS) entry which is preliminary data.</text>
</comment>
<dbReference type="RefSeq" id="WP_307351027.1">
    <property type="nucleotide sequence ID" value="NZ_JAUSVS010000007.1"/>
</dbReference>
<gene>
    <name evidence="1" type="ORF">QO010_003370</name>
</gene>
<keyword evidence="2" id="KW-1185">Reference proteome</keyword>
<dbReference type="EMBL" id="JAUSVS010000007">
    <property type="protein sequence ID" value="MDQ0465581.1"/>
    <property type="molecule type" value="Genomic_DNA"/>
</dbReference>
<accession>A0ABU0IU98</accession>